<comment type="caution">
    <text evidence="2">The sequence shown here is derived from an EMBL/GenBank/DDBJ whole genome shotgun (WGS) entry which is preliminary data.</text>
</comment>
<evidence type="ECO:0008006" key="4">
    <source>
        <dbReference type="Google" id="ProtNLM"/>
    </source>
</evidence>
<evidence type="ECO:0000313" key="3">
    <source>
        <dbReference type="Proteomes" id="UP000248764"/>
    </source>
</evidence>
<organism evidence="2 3">
    <name type="scientific">Jiangella anatolica</name>
    <dbReference type="NCBI Taxonomy" id="2670374"/>
    <lineage>
        <taxon>Bacteria</taxon>
        <taxon>Bacillati</taxon>
        <taxon>Actinomycetota</taxon>
        <taxon>Actinomycetes</taxon>
        <taxon>Jiangellales</taxon>
        <taxon>Jiangellaceae</taxon>
        <taxon>Jiangella</taxon>
    </lineage>
</organism>
<dbReference type="Proteomes" id="UP000248764">
    <property type="component" value="Unassembled WGS sequence"/>
</dbReference>
<accession>A0A2W2B4H5</accession>
<feature type="region of interest" description="Disordered" evidence="1">
    <location>
        <begin position="96"/>
        <end position="139"/>
    </location>
</feature>
<sequence>MKIREHHSHAAIAGGPGELLAAIPHLVGFHPYASMVVIHVDRKRQRTGTLLRLDLPAAREDQQRYAAELATIVEQGQPDSVILVCYGSGGAPAGGGGAPPGAGGLGPGPRGARAAPGGTPAGDGGPPGEERVPAASGGRRGELPYAAMIEHIARELASRHIAVAGTAYVDHGRWWTYDCDHPGCCPADGVPVPGSDAGAAAEVATRAALHGRRTLASRLELEGAVRGPVGKDAAVLRRLFERVDRDLAAEMLADGGDAVRGRTLTLVRLLLARSADGRLELTDDEVARVSLGAADLQLRDRFIALEGADPVAWLELLTAAARRTPDARSAGICSLVAWIAYQQGDGALANVALDRVLDTDPGHTLGLLLRACLDGQVSPAHITAMTRQALAAADRARKEVSAAGTP</sequence>
<dbReference type="AlphaFoldDB" id="A0A2W2B4H5"/>
<reference evidence="2 3" key="1">
    <citation type="submission" date="2018-01" db="EMBL/GenBank/DDBJ databases">
        <title>Draft genome sequence of Jiangella sp. GTF31.</title>
        <authorList>
            <person name="Sahin N."/>
            <person name="Ay H."/>
            <person name="Saygin H."/>
        </authorList>
    </citation>
    <scope>NUCLEOTIDE SEQUENCE [LARGE SCALE GENOMIC DNA]</scope>
    <source>
        <strain evidence="2 3">GTF31</strain>
    </source>
</reference>
<dbReference type="EMBL" id="POTW01000041">
    <property type="protein sequence ID" value="PZF82275.1"/>
    <property type="molecule type" value="Genomic_DNA"/>
</dbReference>
<evidence type="ECO:0000256" key="1">
    <source>
        <dbReference type="SAM" id="MobiDB-lite"/>
    </source>
</evidence>
<dbReference type="InterPro" id="IPR025447">
    <property type="entry name" value="DUF4192"/>
</dbReference>
<proteinExistence type="predicted"/>
<protein>
    <recommendedName>
        <fullName evidence="4">DUF4192 domain-containing protein</fullName>
    </recommendedName>
</protein>
<feature type="compositionally biased region" description="Gly residues" evidence="1">
    <location>
        <begin position="96"/>
        <end position="109"/>
    </location>
</feature>
<evidence type="ECO:0000313" key="2">
    <source>
        <dbReference type="EMBL" id="PZF82275.1"/>
    </source>
</evidence>
<name>A0A2W2B4H5_9ACTN</name>
<dbReference type="Pfam" id="PF13830">
    <property type="entry name" value="DUF4192"/>
    <property type="match status" value="1"/>
</dbReference>
<gene>
    <name evidence="2" type="ORF">C1I92_17295</name>
</gene>
<keyword evidence="3" id="KW-1185">Reference proteome</keyword>
<dbReference type="RefSeq" id="WP_111255899.1">
    <property type="nucleotide sequence ID" value="NZ_POTW01000041.1"/>
</dbReference>